<evidence type="ECO:0000259" key="3">
    <source>
        <dbReference type="Pfam" id="PF00920"/>
    </source>
</evidence>
<accession>A0A381TRC3</accession>
<evidence type="ECO:0000256" key="2">
    <source>
        <dbReference type="ARBA" id="ARBA00023239"/>
    </source>
</evidence>
<dbReference type="PANTHER" id="PTHR43661">
    <property type="entry name" value="D-XYLONATE DEHYDRATASE"/>
    <property type="match status" value="1"/>
</dbReference>
<dbReference type="EMBL" id="UINC01005033">
    <property type="protein sequence ID" value="SVA18592.1"/>
    <property type="molecule type" value="Genomic_DNA"/>
</dbReference>
<feature type="domain" description="Dihydroxy-acid/6-phosphogluconate dehydratase C-terminal" evidence="4">
    <location>
        <begin position="451"/>
        <end position="595"/>
    </location>
</feature>
<dbReference type="InterPro" id="IPR037237">
    <property type="entry name" value="IlvD/EDD_N"/>
</dbReference>
<sequence>MTSRVYPDHDTADVAISDILGIGEDPANREIQTHADGPKGTVPFTAEFLIEEPSGNHFGMTQNAGMGWNPSELMRKQFIILSTVGGIKDEDGSPIALGLHTGHFELRDMVTDAAEELKKLKSVPFAAFCSDPCDGRTQGTTGMLDSLPYRNDAAQVFRRIARSLPTVRGVLGVASCDKGLPAMMMALAGLDSQPTVVVPGGTTLKPYVGEDTGQIQSIGARFSQGEVTLEYAQDVGCRSCASPGGGCQFLGTAGTSQVVAEALGLAITHSALSPSGTPAWHDIARRSARALVMMERNGVTSRDILVDSAFENAMAIHAACGGSTNLLLHMPAIAHAAGRRRMTVEDWNRVNLEVPRLVDVLPNGPVGHPTTQLYAAGGVPEVMLHLRSLGLINTNVLTATGQTLDENLDWWEDSERRHDVRKYLRDVDGVDPDNVIMSPKRAGEKKLTSTVTFPRGNIAPEGSVIKSTAIDPSVVDSDGVYRKVGSARVFRSERAAMGAIKSRDEEHKIKAGDIMVVTCGGPLGTGMEEVYQLTAALKHLSYGKHVALITDARFSGVSTGACIGHVGPEALAGGPIGRVRDGDLIEINIDRKDLSGSLNLIGISGENKGVDWGTDELERRSIPSDLAPHPQLPDDSRLWAALQSASGGTWGGCVFDVDSIVETIEAGKKALGR</sequence>
<evidence type="ECO:0000256" key="1">
    <source>
        <dbReference type="ARBA" id="ARBA00006486"/>
    </source>
</evidence>
<dbReference type="InterPro" id="IPR056740">
    <property type="entry name" value="ILV_EDD_C"/>
</dbReference>
<comment type="similarity">
    <text evidence="1">Belongs to the IlvD/Edd family.</text>
</comment>
<dbReference type="Pfam" id="PF00920">
    <property type="entry name" value="ILVD_EDD_N"/>
    <property type="match status" value="1"/>
</dbReference>
<dbReference type="PROSITE" id="PS00886">
    <property type="entry name" value="ILVD_EDD_1"/>
    <property type="match status" value="1"/>
</dbReference>
<dbReference type="InterPro" id="IPR042096">
    <property type="entry name" value="Dihydro-acid_dehy_C"/>
</dbReference>
<dbReference type="SUPFAM" id="SSF143975">
    <property type="entry name" value="IlvD/EDD N-terminal domain-like"/>
    <property type="match status" value="1"/>
</dbReference>
<evidence type="ECO:0008006" key="6">
    <source>
        <dbReference type="Google" id="ProtNLM"/>
    </source>
</evidence>
<dbReference type="InterPro" id="IPR000581">
    <property type="entry name" value="ILV_EDD_N"/>
</dbReference>
<evidence type="ECO:0000259" key="4">
    <source>
        <dbReference type="Pfam" id="PF24877"/>
    </source>
</evidence>
<dbReference type="Gene3D" id="3.50.30.80">
    <property type="entry name" value="IlvD/EDD C-terminal domain-like"/>
    <property type="match status" value="1"/>
</dbReference>
<dbReference type="InterPro" id="IPR017798">
    <property type="entry name" value="Dehydratase_YjhG/YagF"/>
</dbReference>
<dbReference type="AlphaFoldDB" id="A0A381TRC3"/>
<keyword evidence="2" id="KW-0456">Lyase</keyword>
<dbReference type="InterPro" id="IPR020558">
    <property type="entry name" value="DiOHA_6PGluconate_deHydtase_CS"/>
</dbReference>
<evidence type="ECO:0000313" key="5">
    <source>
        <dbReference type="EMBL" id="SVA18592.1"/>
    </source>
</evidence>
<dbReference type="PANTHER" id="PTHR43661:SF3">
    <property type="entry name" value="D-XYLONATE DEHYDRATASE YAGF-RELATED"/>
    <property type="match status" value="1"/>
</dbReference>
<dbReference type="Pfam" id="PF24877">
    <property type="entry name" value="ILV_EDD_C"/>
    <property type="match status" value="1"/>
</dbReference>
<dbReference type="GO" id="GO:0050401">
    <property type="term" value="F:xylonate dehydratase activity"/>
    <property type="evidence" value="ECO:0007669"/>
    <property type="project" value="InterPro"/>
</dbReference>
<name>A0A381TRC3_9ZZZZ</name>
<protein>
    <recommendedName>
        <fullName evidence="6">YjhG/YagF family D-xylonate dehydratase</fullName>
    </recommendedName>
</protein>
<reference evidence="5" key="1">
    <citation type="submission" date="2018-05" db="EMBL/GenBank/DDBJ databases">
        <authorList>
            <person name="Lanie J.A."/>
            <person name="Ng W.-L."/>
            <person name="Kazmierczak K.M."/>
            <person name="Andrzejewski T.M."/>
            <person name="Davidsen T.M."/>
            <person name="Wayne K.J."/>
            <person name="Tettelin H."/>
            <person name="Glass J.I."/>
            <person name="Rusch D."/>
            <person name="Podicherti R."/>
            <person name="Tsui H.-C.T."/>
            <person name="Winkler M.E."/>
        </authorList>
    </citation>
    <scope>NUCLEOTIDE SEQUENCE</scope>
</reference>
<organism evidence="5">
    <name type="scientific">marine metagenome</name>
    <dbReference type="NCBI Taxonomy" id="408172"/>
    <lineage>
        <taxon>unclassified sequences</taxon>
        <taxon>metagenomes</taxon>
        <taxon>ecological metagenomes</taxon>
    </lineage>
</organism>
<feature type="domain" description="Dihydroxy-acid/6-phosphogluconate dehydratase N-terminal" evidence="3">
    <location>
        <begin position="99"/>
        <end position="407"/>
    </location>
</feature>
<proteinExistence type="inferred from homology"/>
<gene>
    <name evidence="5" type="ORF">METZ01_LOCUS71446</name>
</gene>
<dbReference type="SUPFAM" id="SSF52016">
    <property type="entry name" value="LeuD/IlvD-like"/>
    <property type="match status" value="1"/>
</dbReference>
<dbReference type="GO" id="GO:0005829">
    <property type="term" value="C:cytosol"/>
    <property type="evidence" value="ECO:0007669"/>
    <property type="project" value="TreeGrafter"/>
</dbReference>
<dbReference type="NCBIfam" id="TIGR03432">
    <property type="entry name" value="yjhG_yagF"/>
    <property type="match status" value="1"/>
</dbReference>
<dbReference type="PROSITE" id="PS00887">
    <property type="entry name" value="ILVD_EDD_2"/>
    <property type="match status" value="1"/>
</dbReference>